<dbReference type="Pfam" id="PF17804">
    <property type="entry name" value="TSP_NTD"/>
    <property type="match status" value="1"/>
</dbReference>
<dbReference type="PROSITE" id="PS50106">
    <property type="entry name" value="PDZ"/>
    <property type="match status" value="1"/>
</dbReference>
<dbReference type="InterPro" id="IPR001478">
    <property type="entry name" value="PDZ"/>
</dbReference>
<sequence>MKSCSHLFRITIFLIVLFLTAPWCLAEGSSDGSDDVDQKRNKLIGYILGKQLPTLHFSDREMNDTLSRAAFDLYLKQLDFQKRFLLQSDVEELKEFAELIDDNLVRGTITLPETGYAILEERIRQVETIVADLLAEKMDPDQPEAMESDPEKLDYVEDLEGLRQRWRLLLKAQIINRYLDLEDQRQADGQPIDRAVLWAEARERVSKRFTDFFHRLHQETRQDHYDRYFNAVARAFDPHTNYMAPDRKEDFDIHMRGSLEGIGALLREEDGYIKVVRIIPGSASARQGRLQAEDIIQAVAEGDEEAVEITDMRLRDAVRLIRGPKGTEVRLTVMKPDGTKDIIPIIRDVVQIEETFVKQTILEADGHRFGYISIPSFYRDFEKSGGSEQGRNSTDDTRNVILALKEQGIEGIILDLRDNGGGSLVDAVDIAGLFIDAGPVVQVKNSYGLKRILEDEDDSIVYDGPLVVLVNQFSASASEIVAAALQDYRRAVVIGGQHTHGKGTVQTIIDLNENIPLLHLRRYDDLGALKATIQKFYRINGGSTQYRGVEPDIVLPSLFQHLESGEQYLDYSLPWDQESPADYHPYRDKIVDLERVIERSRQRLVASEELQLIEAEALRSRQRSEQTLLTLDIDSMRARREEERQARERVGANYPRLEQELQMSDDGDDEDAAPSDNDDRADWIKKVSTDPYISEAQMILRDLTDLLTP</sequence>
<keyword evidence="3 5" id="KW-0378">Hydrolase</keyword>
<evidence type="ECO:0000256" key="2">
    <source>
        <dbReference type="ARBA" id="ARBA00022670"/>
    </source>
</evidence>
<dbReference type="SUPFAM" id="SSF52096">
    <property type="entry name" value="ClpP/crotonase"/>
    <property type="match status" value="1"/>
</dbReference>
<dbReference type="EMBL" id="FQXS01000005">
    <property type="protein sequence ID" value="SHH62664.1"/>
    <property type="molecule type" value="Genomic_DNA"/>
</dbReference>
<evidence type="ECO:0000256" key="7">
    <source>
        <dbReference type="SAM" id="SignalP"/>
    </source>
</evidence>
<evidence type="ECO:0000256" key="6">
    <source>
        <dbReference type="SAM" id="MobiDB-lite"/>
    </source>
</evidence>
<feature type="domain" description="PDZ" evidence="8">
    <location>
        <begin position="252"/>
        <end position="322"/>
    </location>
</feature>
<evidence type="ECO:0000259" key="8">
    <source>
        <dbReference type="PROSITE" id="PS50106"/>
    </source>
</evidence>
<dbReference type="OrthoDB" id="9812068at2"/>
<dbReference type="InterPro" id="IPR040573">
    <property type="entry name" value="TSP_N"/>
</dbReference>
<dbReference type="CDD" id="cd07560">
    <property type="entry name" value="Peptidase_S41_CPP"/>
    <property type="match status" value="1"/>
</dbReference>
<dbReference type="RefSeq" id="WP_073374187.1">
    <property type="nucleotide sequence ID" value="NZ_FQXS01000005.1"/>
</dbReference>
<feature type="signal peptide" evidence="7">
    <location>
        <begin position="1"/>
        <end position="26"/>
    </location>
</feature>
<dbReference type="GO" id="GO:0007165">
    <property type="term" value="P:signal transduction"/>
    <property type="evidence" value="ECO:0007669"/>
    <property type="project" value="TreeGrafter"/>
</dbReference>
<feature type="compositionally biased region" description="Acidic residues" evidence="6">
    <location>
        <begin position="663"/>
        <end position="673"/>
    </location>
</feature>
<evidence type="ECO:0000256" key="5">
    <source>
        <dbReference type="RuleBase" id="RU004404"/>
    </source>
</evidence>
<dbReference type="InterPro" id="IPR005151">
    <property type="entry name" value="Tail-specific_protease"/>
</dbReference>
<feature type="chain" id="PRO_5012748152" evidence="7">
    <location>
        <begin position="27"/>
        <end position="709"/>
    </location>
</feature>
<dbReference type="InterPro" id="IPR004447">
    <property type="entry name" value="Peptidase_S41A"/>
</dbReference>
<evidence type="ECO:0000256" key="4">
    <source>
        <dbReference type="ARBA" id="ARBA00022825"/>
    </source>
</evidence>
<dbReference type="Proteomes" id="UP000184139">
    <property type="component" value="Unassembled WGS sequence"/>
</dbReference>
<dbReference type="Gene3D" id="2.30.42.10">
    <property type="match status" value="1"/>
</dbReference>
<dbReference type="InterPro" id="IPR029045">
    <property type="entry name" value="ClpP/crotonase-like_dom_sf"/>
</dbReference>
<dbReference type="SMART" id="SM00228">
    <property type="entry name" value="PDZ"/>
    <property type="match status" value="1"/>
</dbReference>
<dbReference type="GO" id="GO:0008236">
    <property type="term" value="F:serine-type peptidase activity"/>
    <property type="evidence" value="ECO:0007669"/>
    <property type="project" value="UniProtKB-KW"/>
</dbReference>
<reference evidence="9 10" key="1">
    <citation type="submission" date="2016-11" db="EMBL/GenBank/DDBJ databases">
        <authorList>
            <person name="Jaros S."/>
            <person name="Januszkiewicz K."/>
            <person name="Wedrychowicz H."/>
        </authorList>
    </citation>
    <scope>NUCLEOTIDE SEQUENCE [LARGE SCALE GENOMIC DNA]</scope>
    <source>
        <strain evidence="9 10">DSM 9705</strain>
    </source>
</reference>
<feature type="region of interest" description="Disordered" evidence="6">
    <location>
        <begin position="640"/>
        <end position="687"/>
    </location>
</feature>
<feature type="compositionally biased region" description="Basic and acidic residues" evidence="6">
    <location>
        <begin position="640"/>
        <end position="650"/>
    </location>
</feature>
<dbReference type="Pfam" id="PF11818">
    <property type="entry name" value="DUF3340"/>
    <property type="match status" value="1"/>
</dbReference>
<dbReference type="InterPro" id="IPR020992">
    <property type="entry name" value="Tail_Prtase_C"/>
</dbReference>
<dbReference type="Pfam" id="PF00595">
    <property type="entry name" value="PDZ"/>
    <property type="match status" value="1"/>
</dbReference>
<dbReference type="InterPro" id="IPR036034">
    <property type="entry name" value="PDZ_sf"/>
</dbReference>
<dbReference type="GO" id="GO:0004175">
    <property type="term" value="F:endopeptidase activity"/>
    <property type="evidence" value="ECO:0007669"/>
    <property type="project" value="TreeGrafter"/>
</dbReference>
<keyword evidence="2 5" id="KW-0645">Protease</keyword>
<dbReference type="SUPFAM" id="SSF50156">
    <property type="entry name" value="PDZ domain-like"/>
    <property type="match status" value="1"/>
</dbReference>
<dbReference type="AlphaFoldDB" id="A0A1M5UI06"/>
<name>A0A1M5UI06_9BACT</name>
<dbReference type="PANTHER" id="PTHR32060">
    <property type="entry name" value="TAIL-SPECIFIC PROTEASE"/>
    <property type="match status" value="1"/>
</dbReference>
<gene>
    <name evidence="9" type="ORF">SAMN02745124_01177</name>
</gene>
<dbReference type="STRING" id="1121409.SAMN02745124_01177"/>
<evidence type="ECO:0000256" key="3">
    <source>
        <dbReference type="ARBA" id="ARBA00022801"/>
    </source>
</evidence>
<proteinExistence type="inferred from homology"/>
<keyword evidence="4 5" id="KW-0720">Serine protease</keyword>
<evidence type="ECO:0000313" key="10">
    <source>
        <dbReference type="Proteomes" id="UP000184139"/>
    </source>
</evidence>
<organism evidence="9 10">
    <name type="scientific">Desulfofustis glycolicus DSM 9705</name>
    <dbReference type="NCBI Taxonomy" id="1121409"/>
    <lineage>
        <taxon>Bacteria</taxon>
        <taxon>Pseudomonadati</taxon>
        <taxon>Thermodesulfobacteriota</taxon>
        <taxon>Desulfobulbia</taxon>
        <taxon>Desulfobulbales</taxon>
        <taxon>Desulfocapsaceae</taxon>
        <taxon>Desulfofustis</taxon>
    </lineage>
</organism>
<evidence type="ECO:0000313" key="9">
    <source>
        <dbReference type="EMBL" id="SHH62664.1"/>
    </source>
</evidence>
<keyword evidence="7" id="KW-0732">Signal</keyword>
<dbReference type="PANTHER" id="PTHR32060:SF22">
    <property type="entry name" value="CARBOXYL-TERMINAL-PROCESSING PEPTIDASE 3, CHLOROPLASTIC"/>
    <property type="match status" value="1"/>
</dbReference>
<dbReference type="Gene3D" id="3.90.226.10">
    <property type="entry name" value="2-enoyl-CoA Hydratase, Chain A, domain 1"/>
    <property type="match status" value="1"/>
</dbReference>
<comment type="similarity">
    <text evidence="1 5">Belongs to the peptidase S41A family.</text>
</comment>
<dbReference type="CDD" id="cd06782">
    <property type="entry name" value="cpPDZ_CPP-like"/>
    <property type="match status" value="1"/>
</dbReference>
<dbReference type="NCBIfam" id="TIGR00225">
    <property type="entry name" value="prc"/>
    <property type="match status" value="1"/>
</dbReference>
<dbReference type="FunFam" id="3.90.226.10:FF:000090">
    <property type="entry name" value="Tail-specific protease"/>
    <property type="match status" value="1"/>
</dbReference>
<dbReference type="Pfam" id="PF03572">
    <property type="entry name" value="Peptidase_S41"/>
    <property type="match status" value="1"/>
</dbReference>
<dbReference type="SMART" id="SM00245">
    <property type="entry name" value="TSPc"/>
    <property type="match status" value="1"/>
</dbReference>
<dbReference type="GO" id="GO:0006508">
    <property type="term" value="P:proteolysis"/>
    <property type="evidence" value="ECO:0007669"/>
    <property type="project" value="UniProtKB-KW"/>
</dbReference>
<evidence type="ECO:0000256" key="1">
    <source>
        <dbReference type="ARBA" id="ARBA00009179"/>
    </source>
</evidence>
<protein>
    <submittedName>
        <fullName evidence="9">C-terminal processing peptidase-1. Serine peptidase. MEROPS family S41A</fullName>
    </submittedName>
</protein>
<feature type="compositionally biased region" description="Basic and acidic residues" evidence="6">
    <location>
        <begin position="677"/>
        <end position="687"/>
    </location>
</feature>
<accession>A0A1M5UI06</accession>
<keyword evidence="10" id="KW-1185">Reference proteome</keyword>
<dbReference type="GO" id="GO:0030288">
    <property type="term" value="C:outer membrane-bounded periplasmic space"/>
    <property type="evidence" value="ECO:0007669"/>
    <property type="project" value="TreeGrafter"/>
</dbReference>